<dbReference type="Proteomes" id="UP001219585">
    <property type="component" value="Chromosome"/>
</dbReference>
<organism evidence="2 3">
    <name type="scientific">Lysinibacillus irui</name>
    <dbReference type="NCBI Taxonomy" id="2998077"/>
    <lineage>
        <taxon>Bacteria</taxon>
        <taxon>Bacillati</taxon>
        <taxon>Bacillota</taxon>
        <taxon>Bacilli</taxon>
        <taxon>Bacillales</taxon>
        <taxon>Bacillaceae</taxon>
        <taxon>Lysinibacillus</taxon>
    </lineage>
</organism>
<dbReference type="Pfam" id="PF09346">
    <property type="entry name" value="SMI1_KNR4"/>
    <property type="match status" value="1"/>
</dbReference>
<proteinExistence type="predicted"/>
<feature type="domain" description="Knr4/Smi1-like" evidence="1">
    <location>
        <begin position="29"/>
        <end position="150"/>
    </location>
</feature>
<evidence type="ECO:0000259" key="1">
    <source>
        <dbReference type="Pfam" id="PF09346"/>
    </source>
</evidence>
<protein>
    <submittedName>
        <fullName evidence="2">SMI1/KNR4 family protein</fullName>
    </submittedName>
</protein>
<evidence type="ECO:0000313" key="2">
    <source>
        <dbReference type="EMBL" id="WDV06672.1"/>
    </source>
</evidence>
<dbReference type="Gene3D" id="3.40.1580.10">
    <property type="entry name" value="SMI1/KNR4-like"/>
    <property type="match status" value="1"/>
</dbReference>
<dbReference type="RefSeq" id="WP_274794858.1">
    <property type="nucleotide sequence ID" value="NZ_CP113527.1"/>
</dbReference>
<dbReference type="InterPro" id="IPR037883">
    <property type="entry name" value="Knr4/Smi1-like_sf"/>
</dbReference>
<dbReference type="AlphaFoldDB" id="A0AAJ5UV03"/>
<name>A0AAJ5UV03_9BACI</name>
<evidence type="ECO:0000313" key="3">
    <source>
        <dbReference type="Proteomes" id="UP001219585"/>
    </source>
</evidence>
<accession>A0AAJ5UV03</accession>
<dbReference type="SUPFAM" id="SSF160631">
    <property type="entry name" value="SMI1/KNR4-like"/>
    <property type="match status" value="1"/>
</dbReference>
<gene>
    <name evidence="2" type="ORF">OU989_20995</name>
</gene>
<dbReference type="KEGG" id="liu:OU989_20995"/>
<dbReference type="InterPro" id="IPR018958">
    <property type="entry name" value="Knr4/Smi1-like_dom"/>
</dbReference>
<sequence length="433" mass="50675">MWIERWNFLMKQLKQQGAFVHPIEVQPVASEQDLRKVESRLGIQLPKKFRQAMQTSSQQVSIYWSLPDEAILPNELIDTPSGEFGWSLKDLDFPYFGGDDKNLEQQYVQFFTAGNGDALLIKLEDESIWYWSHEEDEFDFLADSFHTYVDSMTALGCIGVDCGQHRQFCSENGLDIHLTSSQIWLTWLKQFLSSNLQLAKASLESLLHYVSMHGVKEAQVQEAFLHFDKEKVYQALQHKIMRALSPSDQKAWSEVLIKVCSKEAENWVRELWQEKSDIPNWLRDYLTAHCLPAEEGLAFILSDMEKDKINAYTALHRLHHLHNPTIIEWMRPYVAFPIDGWDILLAESQPSADILLEWLSGSEAERITSIRAIWHMMQQGKIPTTIVDEGKWRLLLTYWHEHEVLRKNRQLFSQVLNHLDNWKLASFMQQRRE</sequence>
<reference evidence="2" key="1">
    <citation type="submission" date="2022-11" db="EMBL/GenBank/DDBJ databases">
        <title>Lysinibacillus irui.</title>
        <authorList>
            <person name="Akintayo S.O."/>
        </authorList>
    </citation>
    <scope>NUCLEOTIDE SEQUENCE</scope>
    <source>
        <strain evidence="2">IRB4-01</strain>
    </source>
</reference>
<dbReference type="EMBL" id="CP113527">
    <property type="protein sequence ID" value="WDV06672.1"/>
    <property type="molecule type" value="Genomic_DNA"/>
</dbReference>